<dbReference type="EMBL" id="JAGFVQ010000027">
    <property type="protein sequence ID" value="MBO4141627.1"/>
    <property type="molecule type" value="Genomic_DNA"/>
</dbReference>
<organism evidence="1 2">
    <name type="scientific">Micromonospora tulbaghiae</name>
    <dbReference type="NCBI Taxonomy" id="479978"/>
    <lineage>
        <taxon>Bacteria</taxon>
        <taxon>Bacillati</taxon>
        <taxon>Actinomycetota</taxon>
        <taxon>Actinomycetes</taxon>
        <taxon>Micromonosporales</taxon>
        <taxon>Micromonosporaceae</taxon>
        <taxon>Micromonospora</taxon>
    </lineage>
</organism>
<sequence length="84" mass="9670">MLCDTSRLRCLVRIVRRRWAHRAAPRPDRPEGCPERLDLDFLPYVWRYPRDSRPRVLAALSEHAPGCRCAVCAGTVTRPGSWPT</sequence>
<comment type="caution">
    <text evidence="1">The sequence shown here is derived from an EMBL/GenBank/DDBJ whole genome shotgun (WGS) entry which is preliminary data.</text>
</comment>
<accession>A0AAW4JRS1</accession>
<name>A0AAW4JRS1_9ACTN</name>
<dbReference type="AlphaFoldDB" id="A0AAW4JRS1"/>
<dbReference type="RefSeq" id="WP_208577311.1">
    <property type="nucleotide sequence ID" value="NZ_JAGFVQ010000027.1"/>
</dbReference>
<reference evidence="1" key="1">
    <citation type="submission" date="2021-03" db="EMBL/GenBank/DDBJ databases">
        <title>X isolated from Micromonospora tulbaghiae.</title>
        <authorList>
            <person name="Stennett H.L."/>
        </authorList>
    </citation>
    <scope>NUCLEOTIDE SEQUENCE</scope>
    <source>
        <strain evidence="1">28M1-20</strain>
    </source>
</reference>
<evidence type="ECO:0000313" key="1">
    <source>
        <dbReference type="EMBL" id="MBO4141627.1"/>
    </source>
</evidence>
<evidence type="ECO:0000313" key="2">
    <source>
        <dbReference type="Proteomes" id="UP000669887"/>
    </source>
</evidence>
<dbReference type="Proteomes" id="UP000669887">
    <property type="component" value="Unassembled WGS sequence"/>
</dbReference>
<gene>
    <name evidence="1" type="ORF">J5U46_15835</name>
</gene>
<proteinExistence type="predicted"/>
<protein>
    <submittedName>
        <fullName evidence="1">Uncharacterized protein</fullName>
    </submittedName>
</protein>